<dbReference type="AlphaFoldDB" id="A0A0C3D457"/>
<dbReference type="HOGENOM" id="CLU_067676_7_0_1"/>
<proteinExistence type="predicted"/>
<accession>A0A0C3D457</accession>
<evidence type="ECO:0008006" key="3">
    <source>
        <dbReference type="Google" id="ProtNLM"/>
    </source>
</evidence>
<dbReference type="Gene3D" id="3.40.50.150">
    <property type="entry name" value="Vaccinia Virus protein VP39"/>
    <property type="match status" value="1"/>
</dbReference>
<dbReference type="SUPFAM" id="SSF53335">
    <property type="entry name" value="S-adenosyl-L-methionine-dependent methyltransferases"/>
    <property type="match status" value="1"/>
</dbReference>
<dbReference type="InParanoid" id="A0A0C3D457"/>
<reference evidence="2" key="2">
    <citation type="submission" date="2015-01" db="EMBL/GenBank/DDBJ databases">
        <title>Evolutionary Origins and Diversification of the Mycorrhizal Mutualists.</title>
        <authorList>
            <consortium name="DOE Joint Genome Institute"/>
            <consortium name="Mycorrhizal Genomics Consortium"/>
            <person name="Kohler A."/>
            <person name="Kuo A."/>
            <person name="Nagy L.G."/>
            <person name="Floudas D."/>
            <person name="Copeland A."/>
            <person name="Barry K.W."/>
            <person name="Cichocki N."/>
            <person name="Veneault-Fourrey C."/>
            <person name="LaButti K."/>
            <person name="Lindquist E.A."/>
            <person name="Lipzen A."/>
            <person name="Lundell T."/>
            <person name="Morin E."/>
            <person name="Murat C."/>
            <person name="Riley R."/>
            <person name="Ohm R."/>
            <person name="Sun H."/>
            <person name="Tunlid A."/>
            <person name="Henrissat B."/>
            <person name="Grigoriev I.V."/>
            <person name="Hibbett D.S."/>
            <person name="Martin F."/>
        </authorList>
    </citation>
    <scope>NUCLEOTIDE SEQUENCE [LARGE SCALE GENOMIC DNA]</scope>
    <source>
        <strain evidence="2">Zn</strain>
    </source>
</reference>
<dbReference type="EMBL" id="KN832883">
    <property type="protein sequence ID" value="KIM96712.1"/>
    <property type="molecule type" value="Genomic_DNA"/>
</dbReference>
<dbReference type="STRING" id="913774.A0A0C3D457"/>
<dbReference type="InterPro" id="IPR029063">
    <property type="entry name" value="SAM-dependent_MTases_sf"/>
</dbReference>
<dbReference type="Proteomes" id="UP000054321">
    <property type="component" value="Unassembled WGS sequence"/>
</dbReference>
<organism evidence="1 2">
    <name type="scientific">Oidiodendron maius (strain Zn)</name>
    <dbReference type="NCBI Taxonomy" id="913774"/>
    <lineage>
        <taxon>Eukaryota</taxon>
        <taxon>Fungi</taxon>
        <taxon>Dikarya</taxon>
        <taxon>Ascomycota</taxon>
        <taxon>Pezizomycotina</taxon>
        <taxon>Leotiomycetes</taxon>
        <taxon>Leotiomycetes incertae sedis</taxon>
        <taxon>Myxotrichaceae</taxon>
        <taxon>Oidiodendron</taxon>
    </lineage>
</organism>
<keyword evidence="2" id="KW-1185">Reference proteome</keyword>
<dbReference type="Pfam" id="PF13578">
    <property type="entry name" value="Methyltransf_24"/>
    <property type="match status" value="1"/>
</dbReference>
<name>A0A0C3D457_OIDMZ</name>
<dbReference type="PANTHER" id="PTHR43167">
    <property type="entry name" value="PUTATIVE (AFU_ORTHOLOGUE AFUA_6G01830)-RELATED"/>
    <property type="match status" value="1"/>
</dbReference>
<dbReference type="PANTHER" id="PTHR43167:SF1">
    <property type="entry name" value="PUTATIVE (AFU_ORTHOLOGUE AFUA_6G01830)-RELATED"/>
    <property type="match status" value="1"/>
</dbReference>
<reference evidence="1 2" key="1">
    <citation type="submission" date="2014-04" db="EMBL/GenBank/DDBJ databases">
        <authorList>
            <consortium name="DOE Joint Genome Institute"/>
            <person name="Kuo A."/>
            <person name="Martino E."/>
            <person name="Perotto S."/>
            <person name="Kohler A."/>
            <person name="Nagy L.G."/>
            <person name="Floudas D."/>
            <person name="Copeland A."/>
            <person name="Barry K.W."/>
            <person name="Cichocki N."/>
            <person name="Veneault-Fourrey C."/>
            <person name="LaButti K."/>
            <person name="Lindquist E.A."/>
            <person name="Lipzen A."/>
            <person name="Lundell T."/>
            <person name="Morin E."/>
            <person name="Murat C."/>
            <person name="Sun H."/>
            <person name="Tunlid A."/>
            <person name="Henrissat B."/>
            <person name="Grigoriev I.V."/>
            <person name="Hibbett D.S."/>
            <person name="Martin F."/>
            <person name="Nordberg H.P."/>
            <person name="Cantor M.N."/>
            <person name="Hua S.X."/>
        </authorList>
    </citation>
    <scope>NUCLEOTIDE SEQUENCE [LARGE SCALE GENOMIC DNA]</scope>
    <source>
        <strain evidence="1 2">Zn</strain>
    </source>
</reference>
<evidence type="ECO:0000313" key="1">
    <source>
        <dbReference type="EMBL" id="KIM96712.1"/>
    </source>
</evidence>
<sequence length="233" mass="25653">MSEAAQVSNPLQGVPAHIRSILSRLHCLSSEQEEALEGKGADDFPGLTFDDVMRDKFIALEEDKSQYVYQLCRAINAKTIVEAGTSFGVSTIYLALAATANAAATGGQARIIATENEPTKAVKAREHWRECGDEISGVIELREGDLRETLKENLENVDFLLLDIWCPMALPTLQVVQPKLRYGAVVVTDNTIGAIELYKDLLAYIRDPDSDFINATLPFHKGLEVSVYLPKTK</sequence>
<gene>
    <name evidence="1" type="ORF">OIDMADRAFT_58284</name>
</gene>
<dbReference type="OrthoDB" id="4863010at2759"/>
<evidence type="ECO:0000313" key="2">
    <source>
        <dbReference type="Proteomes" id="UP000054321"/>
    </source>
</evidence>
<protein>
    <recommendedName>
        <fullName evidence="3">O-methyltransferase</fullName>
    </recommendedName>
</protein>